<comment type="subunit">
    <text evidence="1">Monomer.</text>
</comment>
<keyword evidence="1" id="KW-0694">RNA-binding</keyword>
<feature type="binding site" evidence="1">
    <location>
        <position position="42"/>
    </location>
    <ligand>
        <name>S-adenosyl-L-methionine</name>
        <dbReference type="ChEBI" id="CHEBI:59789"/>
    </ligand>
</feature>
<dbReference type="PANTHER" id="PTHR37426:SF1">
    <property type="entry name" value="RIBOSOMAL RNA LARGE SUBUNIT METHYLTRANSFERASE J"/>
    <property type="match status" value="1"/>
</dbReference>
<protein>
    <recommendedName>
        <fullName evidence="1">Ribosomal RNA large subunit methyltransferase J</fullName>
        <ecNumber evidence="1">2.1.1.266</ecNumber>
    </recommendedName>
    <alternativeName>
        <fullName evidence="1">23S rRNA (adenine(2030)-N6)-methyltransferase</fullName>
    </alternativeName>
    <alternativeName>
        <fullName evidence="1">23S rRNA m6A2030 methyltransferase</fullName>
    </alternativeName>
</protein>
<dbReference type="PANTHER" id="PTHR37426">
    <property type="entry name" value="RIBOSOMAL RNA LARGE SUBUNIT METHYLTRANSFERASE J"/>
    <property type="match status" value="1"/>
</dbReference>
<keyword evidence="1" id="KW-0808">Transferase</keyword>
<evidence type="ECO:0000313" key="3">
    <source>
        <dbReference type="Proteomes" id="UP000064912"/>
    </source>
</evidence>
<name>A0A0D6AXD5_RHOSU</name>
<dbReference type="HAMAP" id="MF_00934">
    <property type="entry name" value="23SrRNA_methyltr_J"/>
    <property type="match status" value="1"/>
</dbReference>
<feature type="binding site" evidence="1">
    <location>
        <begin position="139"/>
        <end position="140"/>
    </location>
    <ligand>
        <name>S-adenosyl-L-methionine</name>
        <dbReference type="ChEBI" id="CHEBI:59789"/>
    </ligand>
</feature>
<dbReference type="InterPro" id="IPR007473">
    <property type="entry name" value="RlmJ"/>
</dbReference>
<evidence type="ECO:0000313" key="2">
    <source>
        <dbReference type="EMBL" id="BAQ67532.1"/>
    </source>
</evidence>
<feature type="binding site" evidence="1">
    <location>
        <position position="97"/>
    </location>
    <ligand>
        <name>S-adenosyl-L-methionine</name>
        <dbReference type="ChEBI" id="CHEBI:59789"/>
    </ligand>
</feature>
<keyword evidence="1" id="KW-0489">Methyltransferase</keyword>
<feature type="active site" description="Proton acceptor" evidence="1">
    <location>
        <position position="160"/>
    </location>
</feature>
<feature type="binding site" evidence="1">
    <location>
        <position position="19"/>
    </location>
    <ligand>
        <name>S-adenosyl-L-methionine</name>
        <dbReference type="ChEBI" id="CHEBI:59789"/>
    </ligand>
</feature>
<feature type="site" description="Interaction with substrate rRNA" evidence="1">
    <location>
        <position position="4"/>
    </location>
</feature>
<dbReference type="EC" id="2.1.1.266" evidence="1"/>
<dbReference type="KEGG" id="rsu:NHU_00361"/>
<dbReference type="Gene3D" id="3.40.50.150">
    <property type="entry name" value="Vaccinia Virus protein VP39"/>
    <property type="match status" value="1"/>
</dbReference>
<evidence type="ECO:0000256" key="1">
    <source>
        <dbReference type="HAMAP-Rule" id="MF_00934"/>
    </source>
</evidence>
<comment type="catalytic activity">
    <reaction evidence="1">
        <text>adenosine(2030) in 23S rRNA + S-adenosyl-L-methionine = N(6)-methyladenosine(2030) in 23S rRNA + S-adenosyl-L-homocysteine + H(+)</text>
        <dbReference type="Rhea" id="RHEA:43736"/>
        <dbReference type="Rhea" id="RHEA-COMP:10668"/>
        <dbReference type="Rhea" id="RHEA-COMP:10669"/>
        <dbReference type="ChEBI" id="CHEBI:15378"/>
        <dbReference type="ChEBI" id="CHEBI:57856"/>
        <dbReference type="ChEBI" id="CHEBI:59789"/>
        <dbReference type="ChEBI" id="CHEBI:74411"/>
        <dbReference type="ChEBI" id="CHEBI:74449"/>
        <dbReference type="EC" id="2.1.1.266"/>
    </reaction>
</comment>
<dbReference type="PATRIC" id="fig|35806.4.peg.370"/>
<sequence length="263" mass="28548">MLSYQHIYHAGNLADVHKHALLCAMIDYLTRKDKPLSYIETHAGRGLYDLAAPEAVRTGEAAAGIGTMEGRLAGEHPYRRRLAEVRARFGDSAYPGSPLLAALSLRPGDAIHLAELHPQERAALETAMAPFRAHVMARDGFEAAQALTPPLPRRGLMLIDPSYEVKADYAAIPRHMAALHRKWNVGTLVLWYPLLPAAPHRPMIAALRAAFPEALCHEVRFPPAREGHGLIGSGLFVVNPPWGLDAEAVALGRLFGTVPGHAG</sequence>
<dbReference type="EMBL" id="AP014800">
    <property type="protein sequence ID" value="BAQ67532.1"/>
    <property type="molecule type" value="Genomic_DNA"/>
</dbReference>
<dbReference type="Proteomes" id="UP000064912">
    <property type="component" value="Chromosome"/>
</dbReference>
<dbReference type="GO" id="GO:0005829">
    <property type="term" value="C:cytosol"/>
    <property type="evidence" value="ECO:0007669"/>
    <property type="project" value="TreeGrafter"/>
</dbReference>
<feature type="binding site" evidence="1">
    <location>
        <position position="115"/>
    </location>
    <ligand>
        <name>S-adenosyl-L-methionine</name>
        <dbReference type="ChEBI" id="CHEBI:59789"/>
    </ligand>
</feature>
<feature type="binding site" evidence="1">
    <location>
        <position position="160"/>
    </location>
    <ligand>
        <name>S-adenosyl-L-methionine</name>
        <dbReference type="ChEBI" id="CHEBI:59789"/>
    </ligand>
</feature>
<comment type="function">
    <text evidence="1">Specifically methylates the adenine in position 2030 of 23S rRNA.</text>
</comment>
<dbReference type="eggNOG" id="COG2961">
    <property type="taxonomic scope" value="Bacteria"/>
</dbReference>
<gene>
    <name evidence="1" type="primary">rlmJ</name>
    <name evidence="2" type="ORF">NHU_00361</name>
</gene>
<dbReference type="GO" id="GO:0070475">
    <property type="term" value="P:rRNA base methylation"/>
    <property type="evidence" value="ECO:0007669"/>
    <property type="project" value="UniProtKB-UniRule"/>
</dbReference>
<proteinExistence type="inferred from homology"/>
<dbReference type="SUPFAM" id="SSF53335">
    <property type="entry name" value="S-adenosyl-L-methionine-dependent methyltransferases"/>
    <property type="match status" value="1"/>
</dbReference>
<dbReference type="InterPro" id="IPR029063">
    <property type="entry name" value="SAM-dependent_MTases_sf"/>
</dbReference>
<reference evidence="2 3" key="1">
    <citation type="submission" date="2015-02" db="EMBL/GenBank/DDBJ databases">
        <title>Genome sequene of Rhodovulum sulfidophilum DSM 2351.</title>
        <authorList>
            <person name="Nagao N."/>
        </authorList>
    </citation>
    <scope>NUCLEOTIDE SEQUENCE [LARGE SCALE GENOMIC DNA]</scope>
    <source>
        <strain evidence="2 3">DSM 2351</strain>
    </source>
</reference>
<keyword evidence="1" id="KW-0698">rRNA processing</keyword>
<dbReference type="GO" id="GO:0003723">
    <property type="term" value="F:RNA binding"/>
    <property type="evidence" value="ECO:0007669"/>
    <property type="project" value="UniProtKB-UniRule"/>
</dbReference>
<dbReference type="AlphaFoldDB" id="A0A0D6AXD5"/>
<keyword evidence="1" id="KW-0949">S-adenosyl-L-methionine</keyword>
<dbReference type="GO" id="GO:0036307">
    <property type="term" value="F:23S rRNA (adenine(2030)-N(6))-methyltransferase activity"/>
    <property type="evidence" value="ECO:0007669"/>
    <property type="project" value="UniProtKB-UniRule"/>
</dbReference>
<comment type="similarity">
    <text evidence="1">Belongs to the RlmJ family.</text>
</comment>
<accession>A0A0D6AXD5</accession>
<dbReference type="Pfam" id="PF04378">
    <property type="entry name" value="RsmJ"/>
    <property type="match status" value="1"/>
</dbReference>
<organism evidence="2 3">
    <name type="scientific">Rhodovulum sulfidophilum</name>
    <name type="common">Rhodobacter sulfidophilus</name>
    <dbReference type="NCBI Taxonomy" id="35806"/>
    <lineage>
        <taxon>Bacteria</taxon>
        <taxon>Pseudomonadati</taxon>
        <taxon>Pseudomonadota</taxon>
        <taxon>Alphaproteobacteria</taxon>
        <taxon>Rhodobacterales</taxon>
        <taxon>Paracoccaceae</taxon>
        <taxon>Rhodovulum</taxon>
    </lineage>
</organism>